<dbReference type="NCBIfam" id="TIGR01439">
    <property type="entry name" value="lp_hng_hel_AbrB"/>
    <property type="match status" value="1"/>
</dbReference>
<dbReference type="Proteomes" id="UP000236584">
    <property type="component" value="Chromosome"/>
</dbReference>
<dbReference type="GeneID" id="95973217"/>
<dbReference type="SUPFAM" id="SSF89447">
    <property type="entry name" value="AbrB/MazE/MraZ-like"/>
    <property type="match status" value="1"/>
</dbReference>
<dbReference type="AlphaFoldDB" id="A0A2I8VEA8"/>
<sequence>MSSTEGIGTTYVRKEGRITIPAAVRRQLDLERGDLVRIRVKLVEGVSVDD</sequence>
<feature type="domain" description="SpoVT-AbrB" evidence="1">
    <location>
        <begin position="14"/>
        <end position="40"/>
    </location>
</feature>
<evidence type="ECO:0000259" key="1">
    <source>
        <dbReference type="Pfam" id="PF04014"/>
    </source>
</evidence>
<dbReference type="KEGG" id="srub:C2R22_00115"/>
<keyword evidence="3" id="KW-1185">Reference proteome</keyword>
<dbReference type="Pfam" id="PF04014">
    <property type="entry name" value="MazE_antitoxin"/>
    <property type="match status" value="1"/>
</dbReference>
<accession>A0A2I8VEA8</accession>
<dbReference type="GO" id="GO:0003677">
    <property type="term" value="F:DNA binding"/>
    <property type="evidence" value="ECO:0007669"/>
    <property type="project" value="InterPro"/>
</dbReference>
<organism evidence="2 3">
    <name type="scientific">Salinigranum rubrum</name>
    <dbReference type="NCBI Taxonomy" id="755307"/>
    <lineage>
        <taxon>Archaea</taxon>
        <taxon>Methanobacteriati</taxon>
        <taxon>Methanobacteriota</taxon>
        <taxon>Stenosarchaea group</taxon>
        <taxon>Halobacteria</taxon>
        <taxon>Halobacteriales</taxon>
        <taxon>Haloferacaceae</taxon>
        <taxon>Salinigranum</taxon>
    </lineage>
</organism>
<dbReference type="Gene3D" id="2.10.260.10">
    <property type="match status" value="1"/>
</dbReference>
<evidence type="ECO:0000313" key="3">
    <source>
        <dbReference type="Proteomes" id="UP000236584"/>
    </source>
</evidence>
<dbReference type="InterPro" id="IPR037914">
    <property type="entry name" value="SpoVT-AbrB_sf"/>
</dbReference>
<dbReference type="RefSeq" id="WP_103423770.1">
    <property type="nucleotide sequence ID" value="NZ_CP026309.1"/>
</dbReference>
<evidence type="ECO:0000313" key="2">
    <source>
        <dbReference type="EMBL" id="AUV80262.1"/>
    </source>
</evidence>
<dbReference type="OrthoDB" id="67352at2157"/>
<dbReference type="InterPro" id="IPR007159">
    <property type="entry name" value="SpoVT-AbrB_dom"/>
</dbReference>
<dbReference type="EMBL" id="CP026309">
    <property type="protein sequence ID" value="AUV80262.1"/>
    <property type="molecule type" value="Genomic_DNA"/>
</dbReference>
<protein>
    <recommendedName>
        <fullName evidence="1">SpoVT-AbrB domain-containing protein</fullName>
    </recommendedName>
</protein>
<reference evidence="2 3" key="1">
    <citation type="submission" date="2018-01" db="EMBL/GenBank/DDBJ databases">
        <title>Complete genome sequence of Salinigranum rubrum GX10T, an extremely halophilic archaeon isolated from a marine solar saltern.</title>
        <authorList>
            <person name="Han S."/>
        </authorList>
    </citation>
    <scope>NUCLEOTIDE SEQUENCE [LARGE SCALE GENOMIC DNA]</scope>
    <source>
        <strain evidence="2 3">GX10</strain>
    </source>
</reference>
<gene>
    <name evidence="2" type="ORF">C2R22_00115</name>
</gene>
<proteinExistence type="predicted"/>
<name>A0A2I8VEA8_9EURY</name>